<sequence>MLTAPQTLPGPGRAVTYHPGMPSPTRKGLQKRLRGQRLRAAALLTLLSLSTGQADMYEGMELYRAGNIEAALQEFAAAAEGGDPEARLYLAVHQLTGQGIKQDPAAALRVLREAESAGEPEATGMIAWAHQYGVGVPKDLPRALEGYRRAAEAGSVSAMVVLGNAYADGTLGLPKDPVQAVKWYARAAASPVPDYLFSSRPDHAMMRLARLYSAGGAPGGKADPAQAFVWYQKAAEARNPGGLLTAAYLMIYGIGTPKNSSGATRFLDLLAELDPRYRDVPTRLITNMQKEVEFTQSADALVTMVSQSRDAINAHIQRGNAGGGRAEYSKAYNLALKASEEIFTSINRAGRIMGEYSQLSDVVGIPRAQAEYTKPLARFVEILSDRHSELGQIMDKLLRFI</sequence>
<keyword evidence="3" id="KW-1185">Reference proteome</keyword>
<organism evidence="2 3">
    <name type="scientific">Deinococcus enclensis</name>
    <dbReference type="NCBI Taxonomy" id="1049582"/>
    <lineage>
        <taxon>Bacteria</taxon>
        <taxon>Thermotogati</taxon>
        <taxon>Deinococcota</taxon>
        <taxon>Deinococci</taxon>
        <taxon>Deinococcales</taxon>
        <taxon>Deinococcaceae</taxon>
        <taxon>Deinococcus</taxon>
    </lineage>
</organism>
<dbReference type="Gene3D" id="1.25.40.10">
    <property type="entry name" value="Tetratricopeptide repeat domain"/>
    <property type="match status" value="2"/>
</dbReference>
<proteinExistence type="predicted"/>
<dbReference type="SUPFAM" id="SSF81901">
    <property type="entry name" value="HCP-like"/>
    <property type="match status" value="2"/>
</dbReference>
<evidence type="ECO:0000313" key="3">
    <source>
        <dbReference type="Proteomes" id="UP001232163"/>
    </source>
</evidence>
<comment type="caution">
    <text evidence="2">The sequence shown here is derived from an EMBL/GenBank/DDBJ whole genome shotgun (WGS) entry which is preliminary data.</text>
</comment>
<accession>A0ABT9MF10</accession>
<feature type="region of interest" description="Disordered" evidence="1">
    <location>
        <begin position="1"/>
        <end position="28"/>
    </location>
</feature>
<dbReference type="InterPro" id="IPR011990">
    <property type="entry name" value="TPR-like_helical_dom_sf"/>
</dbReference>
<dbReference type="PANTHER" id="PTHR11102">
    <property type="entry name" value="SEL-1-LIKE PROTEIN"/>
    <property type="match status" value="1"/>
</dbReference>
<gene>
    <name evidence="2" type="ORF">QO006_002641</name>
</gene>
<reference evidence="2 3" key="1">
    <citation type="submission" date="2023-07" db="EMBL/GenBank/DDBJ databases">
        <title>Genomic Encyclopedia of Type Strains, Phase IV (KMG-IV): sequencing the most valuable type-strain genomes for metagenomic binning, comparative biology and taxonomic classification.</title>
        <authorList>
            <person name="Goeker M."/>
        </authorList>
    </citation>
    <scope>NUCLEOTIDE SEQUENCE [LARGE SCALE GENOMIC DNA]</scope>
    <source>
        <strain evidence="2 3">NIO-1023</strain>
    </source>
</reference>
<evidence type="ECO:0000256" key="1">
    <source>
        <dbReference type="SAM" id="MobiDB-lite"/>
    </source>
</evidence>
<dbReference type="Pfam" id="PF08238">
    <property type="entry name" value="Sel1"/>
    <property type="match status" value="5"/>
</dbReference>
<dbReference type="InterPro" id="IPR006597">
    <property type="entry name" value="Sel1-like"/>
</dbReference>
<dbReference type="Proteomes" id="UP001232163">
    <property type="component" value="Unassembled WGS sequence"/>
</dbReference>
<evidence type="ECO:0000313" key="2">
    <source>
        <dbReference type="EMBL" id="MDP9765193.1"/>
    </source>
</evidence>
<dbReference type="SMART" id="SM00671">
    <property type="entry name" value="SEL1"/>
    <property type="match status" value="5"/>
</dbReference>
<dbReference type="EMBL" id="JAURUR010000009">
    <property type="protein sequence ID" value="MDP9765193.1"/>
    <property type="molecule type" value="Genomic_DNA"/>
</dbReference>
<protein>
    <submittedName>
        <fullName evidence="2">TPR repeat protein</fullName>
    </submittedName>
</protein>
<name>A0ABT9MF10_9DEIO</name>
<dbReference type="InterPro" id="IPR050767">
    <property type="entry name" value="Sel1_AlgK"/>
</dbReference>
<dbReference type="PANTHER" id="PTHR11102:SF160">
    <property type="entry name" value="ERAD-ASSOCIATED E3 UBIQUITIN-PROTEIN LIGASE COMPONENT HRD3"/>
    <property type="match status" value="1"/>
</dbReference>